<keyword evidence="2" id="KW-1185">Reference proteome</keyword>
<proteinExistence type="predicted"/>
<reference evidence="1 2" key="1">
    <citation type="submission" date="2016-03" db="EMBL/GenBank/DDBJ databases">
        <authorList>
            <person name="Ploux O."/>
        </authorList>
    </citation>
    <scope>NUCLEOTIDE SEQUENCE [LARGE SCALE GENOMIC DNA]</scope>
    <source>
        <strain evidence="1 2">UAMH 11012</strain>
    </source>
</reference>
<evidence type="ECO:0000313" key="2">
    <source>
        <dbReference type="Proteomes" id="UP000184330"/>
    </source>
</evidence>
<dbReference type="AlphaFoldDB" id="A0A1L7XKE4"/>
<dbReference type="EMBL" id="FJOG01000031">
    <property type="protein sequence ID" value="CZR65488.1"/>
    <property type="molecule type" value="Genomic_DNA"/>
</dbReference>
<evidence type="ECO:0000313" key="1">
    <source>
        <dbReference type="EMBL" id="CZR65488.1"/>
    </source>
</evidence>
<organism evidence="1 2">
    <name type="scientific">Phialocephala subalpina</name>
    <dbReference type="NCBI Taxonomy" id="576137"/>
    <lineage>
        <taxon>Eukaryota</taxon>
        <taxon>Fungi</taxon>
        <taxon>Dikarya</taxon>
        <taxon>Ascomycota</taxon>
        <taxon>Pezizomycotina</taxon>
        <taxon>Leotiomycetes</taxon>
        <taxon>Helotiales</taxon>
        <taxon>Mollisiaceae</taxon>
        <taxon>Phialocephala</taxon>
        <taxon>Phialocephala fortinii species complex</taxon>
    </lineage>
</organism>
<protein>
    <submittedName>
        <fullName evidence="1">Uncharacterized protein</fullName>
    </submittedName>
</protein>
<dbReference type="OrthoDB" id="3563665at2759"/>
<name>A0A1L7XKE4_9HELO</name>
<sequence>MATAIFDVLAANKIARGVPLGPTRATTTTLELNAAFLELISEEPVVEAKVLLEEWAIYCIGSRWGGSTLNPEDHLVVLSTLVFFFSSGLREIIIIQENLMKDSVDDKGCNMTVDQVMRVVPQMRDKMRKTLAEAALGRRLTDEEELVLLMDNTFPYALKDFSPWSYLHCVKLSTPSRILPQPLDLPHARVLALRAHFMANETCAGRIAADGVPLVHFVGGSWVATGAAFHHGAAHCIKVFDVRLAYKMMSALDCHFHLNPITEEHLNIAPDRDYVNDYGRRYDYLVLREAKNTKYGFNVEAFMELHRRATAYCLKHDGKRRETWDTIFPSPAHERENMRLLEGYDAKWKIGKVDWYTTRL</sequence>
<gene>
    <name evidence="1" type="ORF">PAC_15388</name>
</gene>
<dbReference type="Proteomes" id="UP000184330">
    <property type="component" value="Unassembled WGS sequence"/>
</dbReference>
<accession>A0A1L7XKE4</accession>